<reference evidence="1" key="2">
    <citation type="submission" date="2020-09" db="EMBL/GenBank/DDBJ databases">
        <authorList>
            <person name="Sun Q."/>
            <person name="Zhou Y."/>
        </authorList>
    </citation>
    <scope>NUCLEOTIDE SEQUENCE</scope>
    <source>
        <strain evidence="1">CGMCC 4.7368</strain>
    </source>
</reference>
<dbReference type="InterPro" id="IPR009241">
    <property type="entry name" value="HigB-like"/>
</dbReference>
<name>A0A918DT91_9ACTN</name>
<dbReference type="Proteomes" id="UP000646523">
    <property type="component" value="Unassembled WGS sequence"/>
</dbReference>
<dbReference type="Pfam" id="PF05973">
    <property type="entry name" value="Gp49"/>
    <property type="match status" value="1"/>
</dbReference>
<gene>
    <name evidence="1" type="primary">higB3</name>
    <name evidence="1" type="ORF">GCM10012289_69350</name>
</gene>
<sequence>MQAIDLLAEGGPGLGRPLVDTITASRLQNLKELRPGTVRILFAFDPWRSSILLVAGDKAGRWNTWYRQAIPIAEQRYEVYMKERQAEEGGS</sequence>
<dbReference type="AlphaFoldDB" id="A0A918DT91"/>
<evidence type="ECO:0000313" key="2">
    <source>
        <dbReference type="Proteomes" id="UP000646523"/>
    </source>
</evidence>
<comment type="caution">
    <text evidence="1">The sequence shown here is derived from an EMBL/GenBank/DDBJ whole genome shotgun (WGS) entry which is preliminary data.</text>
</comment>
<keyword evidence="2" id="KW-1185">Reference proteome</keyword>
<proteinExistence type="predicted"/>
<organism evidence="1 2">
    <name type="scientific">Nonomuraea cavernae</name>
    <dbReference type="NCBI Taxonomy" id="2045107"/>
    <lineage>
        <taxon>Bacteria</taxon>
        <taxon>Bacillati</taxon>
        <taxon>Actinomycetota</taxon>
        <taxon>Actinomycetes</taxon>
        <taxon>Streptosporangiales</taxon>
        <taxon>Streptosporangiaceae</taxon>
        <taxon>Nonomuraea</taxon>
    </lineage>
</organism>
<dbReference type="RefSeq" id="WP_308016012.1">
    <property type="nucleotide sequence ID" value="NZ_BMNH01000035.1"/>
</dbReference>
<accession>A0A918DT91</accession>
<evidence type="ECO:0000313" key="1">
    <source>
        <dbReference type="EMBL" id="GGO81119.1"/>
    </source>
</evidence>
<dbReference type="EMBL" id="BMNH01000035">
    <property type="protein sequence ID" value="GGO81119.1"/>
    <property type="molecule type" value="Genomic_DNA"/>
</dbReference>
<protein>
    <submittedName>
        <fullName evidence="1">Toxin HigB3</fullName>
    </submittedName>
</protein>
<reference evidence="1" key="1">
    <citation type="journal article" date="2014" name="Int. J. Syst. Evol. Microbiol.">
        <title>Complete genome sequence of Corynebacterium casei LMG S-19264T (=DSM 44701T), isolated from a smear-ripened cheese.</title>
        <authorList>
            <consortium name="US DOE Joint Genome Institute (JGI-PGF)"/>
            <person name="Walter F."/>
            <person name="Albersmeier A."/>
            <person name="Kalinowski J."/>
            <person name="Ruckert C."/>
        </authorList>
    </citation>
    <scope>NUCLEOTIDE SEQUENCE</scope>
    <source>
        <strain evidence="1">CGMCC 4.7368</strain>
    </source>
</reference>